<keyword evidence="5" id="KW-1185">Reference proteome</keyword>
<dbReference type="EMBL" id="KB096275">
    <property type="protein sequence ID" value="ESO06996.1"/>
    <property type="molecule type" value="Genomic_DNA"/>
</dbReference>
<feature type="region of interest" description="Disordered" evidence="1">
    <location>
        <begin position="311"/>
        <end position="411"/>
    </location>
</feature>
<feature type="domain" description="SUEL-type lectin" evidence="2">
    <location>
        <begin position="6"/>
        <end position="95"/>
    </location>
</feature>
<feature type="compositionally biased region" description="Acidic residues" evidence="1">
    <location>
        <begin position="382"/>
        <end position="407"/>
    </location>
</feature>
<dbReference type="Proteomes" id="UP000015101">
    <property type="component" value="Unassembled WGS sequence"/>
</dbReference>
<dbReference type="Gene3D" id="2.60.120.740">
    <property type="match status" value="1"/>
</dbReference>
<evidence type="ECO:0000313" key="3">
    <source>
        <dbReference type="EMBL" id="ESO06996.1"/>
    </source>
</evidence>
<evidence type="ECO:0000259" key="2">
    <source>
        <dbReference type="PROSITE" id="PS50228"/>
    </source>
</evidence>
<reference evidence="4" key="3">
    <citation type="submission" date="2015-06" db="UniProtKB">
        <authorList>
            <consortium name="EnsemblMetazoa"/>
        </authorList>
    </citation>
    <scope>IDENTIFICATION</scope>
</reference>
<reference evidence="5" key="1">
    <citation type="submission" date="2012-12" db="EMBL/GenBank/DDBJ databases">
        <authorList>
            <person name="Hellsten U."/>
            <person name="Grimwood J."/>
            <person name="Chapman J.A."/>
            <person name="Shapiro H."/>
            <person name="Aerts A."/>
            <person name="Otillar R.P."/>
            <person name="Terry A.Y."/>
            <person name="Boore J.L."/>
            <person name="Simakov O."/>
            <person name="Marletaz F."/>
            <person name="Cho S.-J."/>
            <person name="Edsinger-Gonzales E."/>
            <person name="Havlak P."/>
            <person name="Kuo D.-H."/>
            <person name="Larsson T."/>
            <person name="Lv J."/>
            <person name="Arendt D."/>
            <person name="Savage R."/>
            <person name="Osoegawa K."/>
            <person name="de Jong P."/>
            <person name="Lindberg D.R."/>
            <person name="Seaver E.C."/>
            <person name="Weisblat D.A."/>
            <person name="Putnam N.H."/>
            <person name="Grigoriev I.V."/>
            <person name="Rokhsar D.S."/>
        </authorList>
    </citation>
    <scope>NUCLEOTIDE SEQUENCE</scope>
</reference>
<reference evidence="3 5" key="2">
    <citation type="journal article" date="2013" name="Nature">
        <title>Insights into bilaterian evolution from three spiralian genomes.</title>
        <authorList>
            <person name="Simakov O."/>
            <person name="Marletaz F."/>
            <person name="Cho S.J."/>
            <person name="Edsinger-Gonzales E."/>
            <person name="Havlak P."/>
            <person name="Hellsten U."/>
            <person name="Kuo D.H."/>
            <person name="Larsson T."/>
            <person name="Lv J."/>
            <person name="Arendt D."/>
            <person name="Savage R."/>
            <person name="Osoegawa K."/>
            <person name="de Jong P."/>
            <person name="Grimwood J."/>
            <person name="Chapman J.A."/>
            <person name="Shapiro H."/>
            <person name="Aerts A."/>
            <person name="Otillar R.P."/>
            <person name="Terry A.Y."/>
            <person name="Boore J.L."/>
            <person name="Grigoriev I.V."/>
            <person name="Lindberg D.R."/>
            <person name="Seaver E.C."/>
            <person name="Weisblat D.A."/>
            <person name="Putnam N.H."/>
            <person name="Rokhsar D.S."/>
        </authorList>
    </citation>
    <scope>NUCLEOTIDE SEQUENCE</scope>
</reference>
<gene>
    <name evidence="4" type="primary">20211887</name>
    <name evidence="3" type="ORF">HELRODRAFT_191274</name>
</gene>
<dbReference type="InterPro" id="IPR043159">
    <property type="entry name" value="Lectin_gal-bd_sf"/>
</dbReference>
<dbReference type="OrthoDB" id="6431754at2759"/>
<accession>T1FSU0</accession>
<feature type="compositionally biased region" description="Gly residues" evidence="1">
    <location>
        <begin position="318"/>
        <end position="327"/>
    </location>
</feature>
<feature type="compositionally biased region" description="Basic and acidic residues" evidence="1">
    <location>
        <begin position="354"/>
        <end position="377"/>
    </location>
</feature>
<dbReference type="PANTHER" id="PTHR46780">
    <property type="entry name" value="PROTEIN EVA-1"/>
    <property type="match status" value="1"/>
</dbReference>
<dbReference type="CDD" id="cd22823">
    <property type="entry name" value="Gal_Rha_Lectin"/>
    <property type="match status" value="1"/>
</dbReference>
<proteinExistence type="predicted"/>
<dbReference type="PROSITE" id="PS50228">
    <property type="entry name" value="SUEL_LECTIN"/>
    <property type="match status" value="1"/>
</dbReference>
<evidence type="ECO:0000313" key="5">
    <source>
        <dbReference type="Proteomes" id="UP000015101"/>
    </source>
</evidence>
<evidence type="ECO:0000313" key="4">
    <source>
        <dbReference type="EnsemblMetazoa" id="HelroP191274"/>
    </source>
</evidence>
<dbReference type="KEGG" id="hro:HELRODRAFT_191274"/>
<organism evidence="4 5">
    <name type="scientific">Helobdella robusta</name>
    <name type="common">Californian leech</name>
    <dbReference type="NCBI Taxonomy" id="6412"/>
    <lineage>
        <taxon>Eukaryota</taxon>
        <taxon>Metazoa</taxon>
        <taxon>Spiralia</taxon>
        <taxon>Lophotrochozoa</taxon>
        <taxon>Annelida</taxon>
        <taxon>Clitellata</taxon>
        <taxon>Hirudinea</taxon>
        <taxon>Rhynchobdellida</taxon>
        <taxon>Glossiphoniidae</taxon>
        <taxon>Helobdella</taxon>
    </lineage>
</organism>
<protein>
    <recommendedName>
        <fullName evidence="2">SUEL-type lectin domain-containing protein</fullName>
    </recommendedName>
</protein>
<feature type="compositionally biased region" description="Acidic residues" evidence="1">
    <location>
        <begin position="334"/>
        <end position="347"/>
    </location>
</feature>
<dbReference type="AlphaFoldDB" id="T1FSU0"/>
<dbReference type="CTD" id="20211887"/>
<name>T1FSU0_HELRO</name>
<evidence type="ECO:0000256" key="1">
    <source>
        <dbReference type="SAM" id="MobiDB-lite"/>
    </source>
</evidence>
<dbReference type="GO" id="GO:0030246">
    <property type="term" value="F:carbohydrate binding"/>
    <property type="evidence" value="ECO:0007669"/>
    <property type="project" value="InterPro"/>
</dbReference>
<dbReference type="EMBL" id="AMQM01003754">
    <property type="status" value="NOT_ANNOTATED_CDS"/>
    <property type="molecule type" value="Genomic_DNA"/>
</dbReference>
<dbReference type="HOGENOM" id="CLU_646034_0_0_1"/>
<sequence length="425" mass="47707">MEVKEYCHWETFQPECRSDEVVVFASALYGRMRKGKCIKTDRDDIGCSTDVRRMADSRCSGRQTCCIVIPDRMFDSTSPCPEDLKVYFMASYMCVKATATTTTSTPPTTTLPHPYNELFNDNNDNNVQNRGFISSWAAKNNKSGCGTLSLPWIIKVKPGQKINLTLIDFYYNSSIANEFNGGDVINRHYTDSLKSCSQVIVIIREPTTAIRSQSVCHFQNQGVRNIYVTETNLVEVRVIAPNFTEEMGHFLVKYKAIGCPDLTPPATTTSSSSKAWWFRSRSNSDQSTFGCVGETWKRDLTCVDNKWVRMKKSSSSNSGGGGGGGISRVGSYGEDSDGISDDDDDGGETIWSDGDDKGDVFWRKCDKETSKRWHDNDSYNDNGDDDQNDEEDDNDGKDEDDDYDDDDHNFGSLITFSSVKLRIKY</sequence>
<dbReference type="RefSeq" id="XP_009015092.1">
    <property type="nucleotide sequence ID" value="XM_009016844.1"/>
</dbReference>
<dbReference type="InterPro" id="IPR000922">
    <property type="entry name" value="Lectin_gal-bd_dom"/>
</dbReference>
<dbReference type="InParanoid" id="T1FSU0"/>
<dbReference type="GeneID" id="20211887"/>
<dbReference type="EnsemblMetazoa" id="HelroT191274">
    <property type="protein sequence ID" value="HelroP191274"/>
    <property type="gene ID" value="HelroG191274"/>
</dbReference>